<dbReference type="AlphaFoldDB" id="A0A8S9K0T9"/>
<gene>
    <name evidence="1" type="ORF">F2Q70_00035661</name>
</gene>
<sequence length="161" mass="18483">MNEEEENIFWVEQEKLAEEQVRITRSKRRQTRKTTGDDLDEICDLCWLRTPFEDQAERSSIEIVEQGIELPMQVPLLVRLMGWTGPACRTADLIVWLIQLGHPPNWMGSARQMAELVAWSINLNHPPSSMVEIGGWPRWSCGRAGRVVDRRAGRCALSTLQ</sequence>
<dbReference type="EMBL" id="QGKY02000246">
    <property type="protein sequence ID" value="KAF2587016.1"/>
    <property type="molecule type" value="Genomic_DNA"/>
</dbReference>
<organism evidence="1">
    <name type="scientific">Brassica cretica</name>
    <name type="common">Mustard</name>
    <dbReference type="NCBI Taxonomy" id="69181"/>
    <lineage>
        <taxon>Eukaryota</taxon>
        <taxon>Viridiplantae</taxon>
        <taxon>Streptophyta</taxon>
        <taxon>Embryophyta</taxon>
        <taxon>Tracheophyta</taxon>
        <taxon>Spermatophyta</taxon>
        <taxon>Magnoliopsida</taxon>
        <taxon>eudicotyledons</taxon>
        <taxon>Gunneridae</taxon>
        <taxon>Pentapetalae</taxon>
        <taxon>rosids</taxon>
        <taxon>malvids</taxon>
        <taxon>Brassicales</taxon>
        <taxon>Brassicaceae</taxon>
        <taxon>Brassiceae</taxon>
        <taxon>Brassica</taxon>
    </lineage>
</organism>
<reference evidence="1" key="1">
    <citation type="submission" date="2019-12" db="EMBL/GenBank/DDBJ databases">
        <title>Genome sequencing and annotation of Brassica cretica.</title>
        <authorList>
            <person name="Studholme D.J."/>
            <person name="Sarris P.F."/>
        </authorList>
    </citation>
    <scope>NUCLEOTIDE SEQUENCE</scope>
    <source>
        <strain evidence="1">PFS-102/07</strain>
        <tissue evidence="1">Leaf</tissue>
    </source>
</reference>
<comment type="caution">
    <text evidence="1">The sequence shown here is derived from an EMBL/GenBank/DDBJ whole genome shotgun (WGS) entry which is preliminary data.</text>
</comment>
<evidence type="ECO:0000313" key="1">
    <source>
        <dbReference type="EMBL" id="KAF2587016.1"/>
    </source>
</evidence>
<protein>
    <submittedName>
        <fullName evidence="1">Uncharacterized protein</fullName>
    </submittedName>
</protein>
<accession>A0A8S9K0T9</accession>
<name>A0A8S9K0T9_BRACR</name>
<proteinExistence type="predicted"/>